<reference evidence="4 5" key="1">
    <citation type="submission" date="2024-12" db="EMBL/GenBank/DDBJ databases">
        <title>The unique morphological basis and parallel evolutionary history of personate flowers in Penstemon.</title>
        <authorList>
            <person name="Depatie T.H."/>
            <person name="Wessinger C.A."/>
        </authorList>
    </citation>
    <scope>NUCLEOTIDE SEQUENCE [LARGE SCALE GENOMIC DNA]</scope>
    <source>
        <strain evidence="4">WTNN_2</strain>
        <tissue evidence="4">Leaf</tissue>
    </source>
</reference>
<keyword evidence="1" id="KW-1015">Disulfide bond</keyword>
<dbReference type="EMBL" id="JBJXBP010000005">
    <property type="protein sequence ID" value="KAL3828361.1"/>
    <property type="molecule type" value="Genomic_DNA"/>
</dbReference>
<feature type="compositionally biased region" description="Pro residues" evidence="2">
    <location>
        <begin position="28"/>
        <end position="40"/>
    </location>
</feature>
<organism evidence="4 5">
    <name type="scientific">Penstemon smallii</name>
    <dbReference type="NCBI Taxonomy" id="265156"/>
    <lineage>
        <taxon>Eukaryota</taxon>
        <taxon>Viridiplantae</taxon>
        <taxon>Streptophyta</taxon>
        <taxon>Embryophyta</taxon>
        <taxon>Tracheophyta</taxon>
        <taxon>Spermatophyta</taxon>
        <taxon>Magnoliopsida</taxon>
        <taxon>eudicotyledons</taxon>
        <taxon>Gunneridae</taxon>
        <taxon>Pentapetalae</taxon>
        <taxon>asterids</taxon>
        <taxon>lamiids</taxon>
        <taxon>Lamiales</taxon>
        <taxon>Plantaginaceae</taxon>
        <taxon>Cheloneae</taxon>
        <taxon>Penstemon</taxon>
    </lineage>
</organism>
<feature type="domain" description="CHCH" evidence="3">
    <location>
        <begin position="106"/>
        <end position="140"/>
    </location>
</feature>
<sequence>MPRRSGGRSSGGRSSSRSSPRPDAKTPKPAPAAQAPPPQPMQKAPSSGGFLSTIADGLAFGGGNAVAHRVMDAVMGPRVIKHETVASEAPTPVAPTVNTMGDPDACGVHSKAFQDCLNQHGSEINKCQFYMDMLSECRKNSSTGGLNV</sequence>
<keyword evidence="5" id="KW-1185">Reference proteome</keyword>
<dbReference type="PANTHER" id="PTHR13523">
    <property type="entry name" value="COILED-COIL-HELIX-COILED-COIL-HELIX DOMAIN CONTAINING 2/NUR77"/>
    <property type="match status" value="1"/>
</dbReference>
<evidence type="ECO:0000313" key="4">
    <source>
        <dbReference type="EMBL" id="KAL3828361.1"/>
    </source>
</evidence>
<evidence type="ECO:0000256" key="1">
    <source>
        <dbReference type="ARBA" id="ARBA00023157"/>
    </source>
</evidence>
<evidence type="ECO:0000256" key="2">
    <source>
        <dbReference type="SAM" id="MobiDB-lite"/>
    </source>
</evidence>
<dbReference type="PANTHER" id="PTHR13523:SF2">
    <property type="entry name" value="COILED-COIL-HELIX-COILED-COIL-HELIX DOMAIN CONTAINING 2, ISOFORM A-RELATED"/>
    <property type="match status" value="1"/>
</dbReference>
<accession>A0ABD3SVD8</accession>
<gene>
    <name evidence="4" type="ORF">ACJIZ3_017163</name>
</gene>
<dbReference type="Proteomes" id="UP001634393">
    <property type="component" value="Unassembled WGS sequence"/>
</dbReference>
<dbReference type="InterPro" id="IPR055304">
    <property type="entry name" value="CHCHD2/10-like"/>
</dbReference>
<protein>
    <recommendedName>
        <fullName evidence="3">CHCH domain-containing protein</fullName>
    </recommendedName>
</protein>
<comment type="caution">
    <text evidence="4">The sequence shown here is derived from an EMBL/GenBank/DDBJ whole genome shotgun (WGS) entry which is preliminary data.</text>
</comment>
<name>A0ABD3SVD8_9LAMI</name>
<evidence type="ECO:0000259" key="3">
    <source>
        <dbReference type="Pfam" id="PF06747"/>
    </source>
</evidence>
<dbReference type="SUPFAM" id="SSF47072">
    <property type="entry name" value="Cysteine alpha-hairpin motif"/>
    <property type="match status" value="1"/>
</dbReference>
<proteinExistence type="predicted"/>
<feature type="region of interest" description="Disordered" evidence="2">
    <location>
        <begin position="1"/>
        <end position="51"/>
    </location>
</feature>
<dbReference type="InterPro" id="IPR010625">
    <property type="entry name" value="CHCH"/>
</dbReference>
<dbReference type="Pfam" id="PF06747">
    <property type="entry name" value="CHCH"/>
    <property type="match status" value="1"/>
</dbReference>
<dbReference type="InterPro" id="IPR009069">
    <property type="entry name" value="Cys_alpha_HP_mot_SF"/>
</dbReference>
<evidence type="ECO:0000313" key="5">
    <source>
        <dbReference type="Proteomes" id="UP001634393"/>
    </source>
</evidence>
<dbReference type="AlphaFoldDB" id="A0ABD3SVD8"/>